<organism evidence="8 9">
    <name type="scientific">Candidatus Cerribacteria bacterium 'Amazon FNV 2010 28 9'</name>
    <dbReference type="NCBI Taxonomy" id="2081795"/>
    <lineage>
        <taxon>Bacteria</taxon>
        <taxon>Candidatus Cerribacteria</taxon>
    </lineage>
</organism>
<evidence type="ECO:0000256" key="6">
    <source>
        <dbReference type="PROSITE-ProRule" id="PRU01373"/>
    </source>
</evidence>
<comment type="caution">
    <text evidence="8">The sequence shown here is derived from an EMBL/GenBank/DDBJ whole genome shotgun (WGS) entry which is preliminary data.</text>
</comment>
<keyword evidence="5 6" id="KW-0961">Cell wall biogenesis/degradation</keyword>
<dbReference type="InterPro" id="IPR005490">
    <property type="entry name" value="LD_TPept_cat_dom"/>
</dbReference>
<evidence type="ECO:0000259" key="7">
    <source>
        <dbReference type="PROSITE" id="PS52029"/>
    </source>
</evidence>
<name>A0A317JMA5_9BACT</name>
<feature type="domain" description="L,D-TPase catalytic" evidence="7">
    <location>
        <begin position="169"/>
        <end position="292"/>
    </location>
</feature>
<evidence type="ECO:0000256" key="4">
    <source>
        <dbReference type="ARBA" id="ARBA00022984"/>
    </source>
</evidence>
<dbReference type="Proteomes" id="UP000246104">
    <property type="component" value="Unassembled WGS sequence"/>
</dbReference>
<gene>
    <name evidence="8" type="ORF">C5B42_05710</name>
</gene>
<dbReference type="UniPathway" id="UPA00219"/>
<protein>
    <recommendedName>
        <fullName evidence="7">L,D-TPase catalytic domain-containing protein</fullName>
    </recommendedName>
</protein>
<evidence type="ECO:0000256" key="1">
    <source>
        <dbReference type="ARBA" id="ARBA00004752"/>
    </source>
</evidence>
<evidence type="ECO:0000256" key="3">
    <source>
        <dbReference type="ARBA" id="ARBA00022960"/>
    </source>
</evidence>
<dbReference type="SUPFAM" id="SSF141523">
    <property type="entry name" value="L,D-transpeptidase catalytic domain-like"/>
    <property type="match status" value="1"/>
</dbReference>
<dbReference type="GO" id="GO:0071555">
    <property type="term" value="P:cell wall organization"/>
    <property type="evidence" value="ECO:0007669"/>
    <property type="project" value="UniProtKB-UniRule"/>
</dbReference>
<proteinExistence type="predicted"/>
<evidence type="ECO:0000313" key="8">
    <source>
        <dbReference type="EMBL" id="PWU22588.1"/>
    </source>
</evidence>
<dbReference type="AlphaFoldDB" id="A0A317JMA5"/>
<dbReference type="GO" id="GO:0009252">
    <property type="term" value="P:peptidoglycan biosynthetic process"/>
    <property type="evidence" value="ECO:0007669"/>
    <property type="project" value="UniProtKB-UniPathway"/>
</dbReference>
<dbReference type="EMBL" id="PSRQ01000061">
    <property type="protein sequence ID" value="PWU22588.1"/>
    <property type="molecule type" value="Genomic_DNA"/>
</dbReference>
<accession>A0A317JMA5</accession>
<keyword evidence="4 6" id="KW-0573">Peptidoglycan synthesis</keyword>
<sequence>MSNLEVEKRLGTQIKRGLFVLAALLCFREVTPVVAASQPERGGTPTQEWSQFSVGEQVYGEALRVIDGFYTAPHEGAPELANKTIKDYQSALFIPSHHELDRGDALRLRIVDGTWAQVLRENDLYNPFQQNGSPTPYSGEVYVHLADFQPVEQLEPLNVLDGTQPQDKLITVVEYPFPQILVWEKGSLILRTPVVLGADTDETRTSLGDYKIPLLRISTHMPDYPGVPWDLQFNAQKGQFLHGAVWENWLAIKTALEQQYWGVDLYQSHGCVNLPDDDAFDVSVHGEQMTVARFLFQWAMTNYPTFDPSKDEEVFVAWNDPQREESLRVVLVPTIDDLSSYAQPNSTTWAHIQSQFSELPPTQWILPSIP</sequence>
<dbReference type="GO" id="GO:0016740">
    <property type="term" value="F:transferase activity"/>
    <property type="evidence" value="ECO:0007669"/>
    <property type="project" value="UniProtKB-KW"/>
</dbReference>
<dbReference type="CDD" id="cd16913">
    <property type="entry name" value="YkuD_like"/>
    <property type="match status" value="1"/>
</dbReference>
<dbReference type="InterPro" id="IPR038063">
    <property type="entry name" value="Transpep_catalytic_dom"/>
</dbReference>
<dbReference type="GO" id="GO:0008360">
    <property type="term" value="P:regulation of cell shape"/>
    <property type="evidence" value="ECO:0007669"/>
    <property type="project" value="UniProtKB-UniRule"/>
</dbReference>
<feature type="active site" description="Nucleophile" evidence="6">
    <location>
        <position position="271"/>
    </location>
</feature>
<keyword evidence="3 6" id="KW-0133">Cell shape</keyword>
<comment type="pathway">
    <text evidence="1 6">Cell wall biogenesis; peptidoglycan biosynthesis.</text>
</comment>
<reference evidence="8 9" key="1">
    <citation type="submission" date="2018-02" db="EMBL/GenBank/DDBJ databases">
        <title>Genomic Reconstructions from Amazon Rainforest and Pasture Soil Reveal Novel Insights into the Physiology of Candidate Phyla in Tropical Sites.</title>
        <authorList>
            <person name="Kroeger M.E."/>
            <person name="Delmont T."/>
            <person name="Eren A.M."/>
            <person name="Guo J."/>
            <person name="Meyer K.M."/>
            <person name="Khan K."/>
            <person name="Rodrigues J.L.M."/>
            <person name="Bohannan B.J.M."/>
            <person name="Tringe S."/>
            <person name="Borges C.D."/>
            <person name="Tiedje J."/>
            <person name="Tsai S.M."/>
            <person name="Nusslein K."/>
        </authorList>
    </citation>
    <scope>NUCLEOTIDE SEQUENCE [LARGE SCALE GENOMIC DNA]</scope>
    <source>
        <strain evidence="8">Amazon FNV 2010 28 9</strain>
    </source>
</reference>
<evidence type="ECO:0000313" key="9">
    <source>
        <dbReference type="Proteomes" id="UP000246104"/>
    </source>
</evidence>
<evidence type="ECO:0000256" key="2">
    <source>
        <dbReference type="ARBA" id="ARBA00022679"/>
    </source>
</evidence>
<dbReference type="Pfam" id="PF03734">
    <property type="entry name" value="YkuD"/>
    <property type="match status" value="1"/>
</dbReference>
<dbReference type="PROSITE" id="PS52029">
    <property type="entry name" value="LD_TPASE"/>
    <property type="match status" value="1"/>
</dbReference>
<keyword evidence="2" id="KW-0808">Transferase</keyword>
<feature type="active site" description="Proton donor/acceptor" evidence="6">
    <location>
        <position position="242"/>
    </location>
</feature>
<dbReference type="Gene3D" id="2.40.440.10">
    <property type="entry name" value="L,D-transpeptidase catalytic domain-like"/>
    <property type="match status" value="1"/>
</dbReference>
<evidence type="ECO:0000256" key="5">
    <source>
        <dbReference type="ARBA" id="ARBA00023316"/>
    </source>
</evidence>